<dbReference type="AlphaFoldDB" id="A0A388L4F7"/>
<evidence type="ECO:0000313" key="5">
    <source>
        <dbReference type="EMBL" id="GBG77083.1"/>
    </source>
</evidence>
<organism evidence="5 6">
    <name type="scientific">Chara braunii</name>
    <name type="common">Braun's stonewort</name>
    <dbReference type="NCBI Taxonomy" id="69332"/>
    <lineage>
        <taxon>Eukaryota</taxon>
        <taxon>Viridiplantae</taxon>
        <taxon>Streptophyta</taxon>
        <taxon>Charophyceae</taxon>
        <taxon>Charales</taxon>
        <taxon>Characeae</taxon>
        <taxon>Chara</taxon>
    </lineage>
</organism>
<dbReference type="STRING" id="69332.A0A388L4F7"/>
<dbReference type="SUPFAM" id="SSF53098">
    <property type="entry name" value="Ribonuclease H-like"/>
    <property type="match status" value="1"/>
</dbReference>
<dbReference type="InterPro" id="IPR000637">
    <property type="entry name" value="HMGI/Y_DNA-bd_CS"/>
</dbReference>
<proteinExistence type="predicted"/>
<evidence type="ECO:0000259" key="4">
    <source>
        <dbReference type="Pfam" id="PF04937"/>
    </source>
</evidence>
<dbReference type="OrthoDB" id="10060245at2759"/>
<dbReference type="Proteomes" id="UP000265515">
    <property type="component" value="Unassembled WGS sequence"/>
</dbReference>
<comment type="subcellular location">
    <subcellularLocation>
        <location evidence="1">Nucleus</location>
    </subcellularLocation>
</comment>
<dbReference type="OMA" id="HINVMIS"/>
<sequence length="582" mass="65716">MTKYNKEAVKKHFADLGPVGPLNKGNRSRRCKYCDRPVSGTANRARDHFLKSRCHVSRLKGTLPREEFQRRERGRLQALSELGAASALVEEGSSEENEIVPGDVTPECPAAASEPGSGTLLRQATIMNNGVVFATHEETQRSIDDSMTAECIPFNMMRSIYWDRLVKNLMKAPTSFQYAKYEKARTVRVQKIRQRVSARVEELRQQWPTTGCLLQLDGWTDRRARPHINVMISFSKGVIFWRSVCMSRRDKGSVVYYDILRKAIMEIGEDSVVGIVMDNAAVCARDGRMIEVDFPHIFSVSCTAHSIDLILEAFAKIGWVNDVLNRAWEVAKFFTNHSKVRDLLLSSNDSVVAKPGATHIVNSTQRQLFLSATHFVVDDSFWAGVAKVQETSKELLDLLRFVDGQLPTISKVYGRMDCVVEKLRAKECFSDVEKEEFEDIIMCRWNVMTSPLHCATMLLDPEYRTMRPDKDVEVADGFWTWLYSWCPKPKYKEVDEGEEKEEGRSEEEVVAVTSAKRPRGRPRKEAVQLSADTAASPGTADVESEARDDDGSDSSSAEDCGSEEDYDSEAQPLASKRHKQLD</sequence>
<dbReference type="PROSITE" id="PS00354">
    <property type="entry name" value="HMGI_Y"/>
    <property type="match status" value="1"/>
</dbReference>
<dbReference type="PANTHER" id="PTHR32166">
    <property type="entry name" value="OSJNBA0013A04.12 PROTEIN"/>
    <property type="match status" value="1"/>
</dbReference>
<dbReference type="EMBL" id="BFEA01000259">
    <property type="protein sequence ID" value="GBG77083.1"/>
    <property type="molecule type" value="Genomic_DNA"/>
</dbReference>
<keyword evidence="6" id="KW-1185">Reference proteome</keyword>
<evidence type="ECO:0000256" key="1">
    <source>
        <dbReference type="ARBA" id="ARBA00004123"/>
    </source>
</evidence>
<evidence type="ECO:0000313" key="6">
    <source>
        <dbReference type="Proteomes" id="UP000265515"/>
    </source>
</evidence>
<keyword evidence="2" id="KW-0539">Nucleus</keyword>
<protein>
    <recommendedName>
        <fullName evidence="4">DUF659 domain-containing protein</fullName>
    </recommendedName>
</protein>
<reference evidence="5 6" key="1">
    <citation type="journal article" date="2018" name="Cell">
        <title>The Chara Genome: Secondary Complexity and Implications for Plant Terrestrialization.</title>
        <authorList>
            <person name="Nishiyama T."/>
            <person name="Sakayama H."/>
            <person name="Vries J.D."/>
            <person name="Buschmann H."/>
            <person name="Saint-Marcoux D."/>
            <person name="Ullrich K.K."/>
            <person name="Haas F.B."/>
            <person name="Vanderstraeten L."/>
            <person name="Becker D."/>
            <person name="Lang D."/>
            <person name="Vosolsobe S."/>
            <person name="Rombauts S."/>
            <person name="Wilhelmsson P.K.I."/>
            <person name="Janitza P."/>
            <person name="Kern R."/>
            <person name="Heyl A."/>
            <person name="Rumpler F."/>
            <person name="Villalobos L.I.A.C."/>
            <person name="Clay J.M."/>
            <person name="Skokan R."/>
            <person name="Toyoda A."/>
            <person name="Suzuki Y."/>
            <person name="Kagoshima H."/>
            <person name="Schijlen E."/>
            <person name="Tajeshwar N."/>
            <person name="Catarino B."/>
            <person name="Hetherington A.J."/>
            <person name="Saltykova A."/>
            <person name="Bonnot C."/>
            <person name="Breuninger H."/>
            <person name="Symeonidi A."/>
            <person name="Radhakrishnan G.V."/>
            <person name="Van Nieuwerburgh F."/>
            <person name="Deforce D."/>
            <person name="Chang C."/>
            <person name="Karol K.G."/>
            <person name="Hedrich R."/>
            <person name="Ulvskov P."/>
            <person name="Glockner G."/>
            <person name="Delwiche C.F."/>
            <person name="Petrasek J."/>
            <person name="Van de Peer Y."/>
            <person name="Friml J."/>
            <person name="Beilby M."/>
            <person name="Dolan L."/>
            <person name="Kohara Y."/>
            <person name="Sugano S."/>
            <person name="Fujiyama A."/>
            <person name="Delaux P.-M."/>
            <person name="Quint M."/>
            <person name="TheiBen G."/>
            <person name="Hagemann M."/>
            <person name="Harholt J."/>
            <person name="Dunand C."/>
            <person name="Zachgo S."/>
            <person name="Langdale J."/>
            <person name="Maumus F."/>
            <person name="Straeten D.V.D."/>
            <person name="Gould S.B."/>
            <person name="Rensing S.A."/>
        </authorList>
    </citation>
    <scope>NUCLEOTIDE SEQUENCE [LARGE SCALE GENOMIC DNA]</scope>
    <source>
        <strain evidence="5 6">S276</strain>
    </source>
</reference>
<gene>
    <name evidence="5" type="ORF">CBR_g23409</name>
</gene>
<dbReference type="Gramene" id="GBG77083">
    <property type="protein sequence ID" value="GBG77083"/>
    <property type="gene ID" value="CBR_g23409"/>
</dbReference>
<feature type="compositionally biased region" description="Acidic residues" evidence="3">
    <location>
        <begin position="542"/>
        <end position="552"/>
    </location>
</feature>
<dbReference type="PANTHER" id="PTHR32166:SF123">
    <property type="entry name" value="BED-TYPE DOMAIN-CONTAINING PROTEIN"/>
    <property type="match status" value="1"/>
</dbReference>
<name>A0A388L4F7_CHABU</name>
<dbReference type="Pfam" id="PF04937">
    <property type="entry name" value="DUF659"/>
    <property type="match status" value="1"/>
</dbReference>
<feature type="domain" description="DUF659" evidence="4">
    <location>
        <begin position="181"/>
        <end position="329"/>
    </location>
</feature>
<dbReference type="GO" id="GO:0005634">
    <property type="term" value="C:nucleus"/>
    <property type="evidence" value="ECO:0007669"/>
    <property type="project" value="UniProtKB-SubCell"/>
</dbReference>
<feature type="region of interest" description="Disordered" evidence="3">
    <location>
        <begin position="496"/>
        <end position="582"/>
    </location>
</feature>
<dbReference type="InterPro" id="IPR012337">
    <property type="entry name" value="RNaseH-like_sf"/>
</dbReference>
<dbReference type="InterPro" id="IPR007021">
    <property type="entry name" value="DUF659"/>
</dbReference>
<evidence type="ECO:0000256" key="3">
    <source>
        <dbReference type="SAM" id="MobiDB-lite"/>
    </source>
</evidence>
<dbReference type="GO" id="GO:0006355">
    <property type="term" value="P:regulation of DNA-templated transcription"/>
    <property type="evidence" value="ECO:0007669"/>
    <property type="project" value="InterPro"/>
</dbReference>
<comment type="caution">
    <text evidence="5">The sequence shown here is derived from an EMBL/GenBank/DDBJ whole genome shotgun (WGS) entry which is preliminary data.</text>
</comment>
<accession>A0A388L4F7</accession>
<evidence type="ECO:0000256" key="2">
    <source>
        <dbReference type="ARBA" id="ARBA00023242"/>
    </source>
</evidence>